<organism evidence="1 2">
    <name type="scientific">Mycena belliarum</name>
    <dbReference type="NCBI Taxonomy" id="1033014"/>
    <lineage>
        <taxon>Eukaryota</taxon>
        <taxon>Fungi</taxon>
        <taxon>Dikarya</taxon>
        <taxon>Basidiomycota</taxon>
        <taxon>Agaricomycotina</taxon>
        <taxon>Agaricomycetes</taxon>
        <taxon>Agaricomycetidae</taxon>
        <taxon>Agaricales</taxon>
        <taxon>Marasmiineae</taxon>
        <taxon>Mycenaceae</taxon>
        <taxon>Mycena</taxon>
    </lineage>
</organism>
<reference evidence="1" key="1">
    <citation type="submission" date="2023-03" db="EMBL/GenBank/DDBJ databases">
        <title>Massive genome expansion in bonnet fungi (Mycena s.s.) driven by repeated elements and novel gene families across ecological guilds.</title>
        <authorList>
            <consortium name="Lawrence Berkeley National Laboratory"/>
            <person name="Harder C.B."/>
            <person name="Miyauchi S."/>
            <person name="Viragh M."/>
            <person name="Kuo A."/>
            <person name="Thoen E."/>
            <person name="Andreopoulos B."/>
            <person name="Lu D."/>
            <person name="Skrede I."/>
            <person name="Drula E."/>
            <person name="Henrissat B."/>
            <person name="Morin E."/>
            <person name="Kohler A."/>
            <person name="Barry K."/>
            <person name="LaButti K."/>
            <person name="Morin E."/>
            <person name="Salamov A."/>
            <person name="Lipzen A."/>
            <person name="Mereny Z."/>
            <person name="Hegedus B."/>
            <person name="Baldrian P."/>
            <person name="Stursova M."/>
            <person name="Weitz H."/>
            <person name="Taylor A."/>
            <person name="Grigoriev I.V."/>
            <person name="Nagy L.G."/>
            <person name="Martin F."/>
            <person name="Kauserud H."/>
        </authorList>
    </citation>
    <scope>NUCLEOTIDE SEQUENCE</scope>
    <source>
        <strain evidence="1">CBHHK173m</strain>
    </source>
</reference>
<protein>
    <submittedName>
        <fullName evidence="1">Uncharacterized protein</fullName>
    </submittedName>
</protein>
<evidence type="ECO:0000313" key="2">
    <source>
        <dbReference type="Proteomes" id="UP001222325"/>
    </source>
</evidence>
<dbReference type="AlphaFoldDB" id="A0AAD6XMK5"/>
<evidence type="ECO:0000313" key="1">
    <source>
        <dbReference type="EMBL" id="KAJ7081643.1"/>
    </source>
</evidence>
<keyword evidence="2" id="KW-1185">Reference proteome</keyword>
<dbReference type="Proteomes" id="UP001222325">
    <property type="component" value="Unassembled WGS sequence"/>
</dbReference>
<sequence length="118" mass="13642">MDRLGACFGELGTQSEELRIQQRINNEDCARVPPLPTQGDFEALRDCRVYEDTVNLLAQIQRQMRERAAWISMIRAMAISSFDSSDVWVKGYPMADKRYIGLFVNDAMKNKVAWLFDF</sequence>
<gene>
    <name evidence="1" type="ORF">B0H15DRAFT_952996</name>
</gene>
<proteinExistence type="predicted"/>
<dbReference type="EMBL" id="JARJCN010000049">
    <property type="protein sequence ID" value="KAJ7081643.1"/>
    <property type="molecule type" value="Genomic_DNA"/>
</dbReference>
<accession>A0AAD6XMK5</accession>
<comment type="caution">
    <text evidence="1">The sequence shown here is derived from an EMBL/GenBank/DDBJ whole genome shotgun (WGS) entry which is preliminary data.</text>
</comment>
<name>A0AAD6XMK5_9AGAR</name>